<dbReference type="Gene3D" id="1.20.1290.10">
    <property type="entry name" value="AhpD-like"/>
    <property type="match status" value="1"/>
</dbReference>
<keyword evidence="2" id="KW-1185">Reference proteome</keyword>
<dbReference type="PANTHER" id="PTHR28180:SF2">
    <property type="entry name" value="PEROXISOMAL PROTEIN 2"/>
    <property type="match status" value="1"/>
</dbReference>
<organism evidence="1 2">
    <name type="scientific">Sphaerosporella brunnea</name>
    <dbReference type="NCBI Taxonomy" id="1250544"/>
    <lineage>
        <taxon>Eukaryota</taxon>
        <taxon>Fungi</taxon>
        <taxon>Dikarya</taxon>
        <taxon>Ascomycota</taxon>
        <taxon>Pezizomycotina</taxon>
        <taxon>Pezizomycetes</taxon>
        <taxon>Pezizales</taxon>
        <taxon>Pyronemataceae</taxon>
        <taxon>Sphaerosporella</taxon>
    </lineage>
</organism>
<dbReference type="SUPFAM" id="SSF69118">
    <property type="entry name" value="AhpD-like"/>
    <property type="match status" value="1"/>
</dbReference>
<comment type="caution">
    <text evidence="1">The sequence shown here is derived from an EMBL/GenBank/DDBJ whole genome shotgun (WGS) entry which is preliminary data.</text>
</comment>
<dbReference type="InterPro" id="IPR052999">
    <property type="entry name" value="PTS1_Protein"/>
</dbReference>
<dbReference type="OrthoDB" id="5537330at2759"/>
<dbReference type="InterPro" id="IPR029032">
    <property type="entry name" value="AhpD-like"/>
</dbReference>
<dbReference type="InParanoid" id="A0A5J5EFR9"/>
<proteinExistence type="predicted"/>
<gene>
    <name evidence="1" type="ORF">FN846DRAFT_977475</name>
</gene>
<protein>
    <recommendedName>
        <fullName evidence="3">AhpD-like protein</fullName>
    </recommendedName>
</protein>
<evidence type="ECO:0000313" key="1">
    <source>
        <dbReference type="EMBL" id="KAA8893776.1"/>
    </source>
</evidence>
<sequence>MSSSPQSSMSPLIATPAFLTTLTALFPANSTLPNPALWVAGIVFAAHSLPSEVAEVYTHAVNSTTCAEEKKNTTRVFREALFKTGNLYGAPRMINSLLEVRKTMDVVGVPDEAGYRDHDMPVEKLNEAGVKMFNHTYGEGAADTRELLRGVHPDFDYFMMSLIYGPINAFLGVIDAAQTSIAMIAALIAIEAPLQVGWHEAGAIRNGASKEDVEAVKQIAEKCLMRIKEAKGEKMKS</sequence>
<dbReference type="PANTHER" id="PTHR28180">
    <property type="entry name" value="CONSERVED MITOCHONDRIAL PROTEIN-RELATED"/>
    <property type="match status" value="1"/>
</dbReference>
<accession>A0A5J5EFR9</accession>
<evidence type="ECO:0008006" key="3">
    <source>
        <dbReference type="Google" id="ProtNLM"/>
    </source>
</evidence>
<evidence type="ECO:0000313" key="2">
    <source>
        <dbReference type="Proteomes" id="UP000326924"/>
    </source>
</evidence>
<reference evidence="1 2" key="1">
    <citation type="submission" date="2019-09" db="EMBL/GenBank/DDBJ databases">
        <title>Draft genome of the ectomycorrhizal ascomycete Sphaerosporella brunnea.</title>
        <authorList>
            <consortium name="DOE Joint Genome Institute"/>
            <person name="Benucci G.M."/>
            <person name="Marozzi G."/>
            <person name="Antonielli L."/>
            <person name="Sanchez S."/>
            <person name="Marco P."/>
            <person name="Wang X."/>
            <person name="Falini L.B."/>
            <person name="Barry K."/>
            <person name="Haridas S."/>
            <person name="Lipzen A."/>
            <person name="Labutti K."/>
            <person name="Grigoriev I.V."/>
            <person name="Murat C."/>
            <person name="Martin F."/>
            <person name="Albertini E."/>
            <person name="Donnini D."/>
            <person name="Bonito G."/>
        </authorList>
    </citation>
    <scope>NUCLEOTIDE SEQUENCE [LARGE SCALE GENOMIC DNA]</scope>
    <source>
        <strain evidence="1 2">Sb_GMNB300</strain>
    </source>
</reference>
<dbReference type="AlphaFoldDB" id="A0A5J5EFR9"/>
<name>A0A5J5EFR9_9PEZI</name>
<dbReference type="Proteomes" id="UP000326924">
    <property type="component" value="Unassembled WGS sequence"/>
</dbReference>
<dbReference type="FunCoup" id="A0A5J5EFR9">
    <property type="interactions" value="7"/>
</dbReference>
<dbReference type="EMBL" id="VXIS01000404">
    <property type="protein sequence ID" value="KAA8893776.1"/>
    <property type="molecule type" value="Genomic_DNA"/>
</dbReference>